<organism evidence="1 2">
    <name type="scientific">Prochlorococcus marinus (strain MIT 9313)</name>
    <dbReference type="NCBI Taxonomy" id="74547"/>
    <lineage>
        <taxon>Bacteria</taxon>
        <taxon>Bacillati</taxon>
        <taxon>Cyanobacteriota</taxon>
        <taxon>Cyanophyceae</taxon>
        <taxon>Synechococcales</taxon>
        <taxon>Prochlorococcaceae</taxon>
        <taxon>Prochlorococcus</taxon>
    </lineage>
</organism>
<dbReference type="Proteomes" id="UP000001423">
    <property type="component" value="Chromosome"/>
</dbReference>
<dbReference type="KEGG" id="pmt:PMT_2316"/>
<dbReference type="HOGENOM" id="CLU_2846330_0_0_3"/>
<dbReference type="EMBL" id="BX548175">
    <property type="protein sequence ID" value="CAX31835.1"/>
    <property type="molecule type" value="Genomic_DNA"/>
</dbReference>
<reference evidence="1 2" key="1">
    <citation type="journal article" date="2003" name="Nature">
        <title>Genome divergence in two Prochlorococcus ecotypes reflects oceanic niche differentiation.</title>
        <authorList>
            <person name="Rocap G."/>
            <person name="Larimer F.W."/>
            <person name="Lamerdin J.E."/>
            <person name="Malfatti S."/>
            <person name="Chain P."/>
            <person name="Ahlgren N.A."/>
            <person name="Arellano A."/>
            <person name="Coleman M."/>
            <person name="Hauser L."/>
            <person name="Hess W.R."/>
            <person name="Johnson Z.I."/>
            <person name="Land M.L."/>
            <person name="Lindell D."/>
            <person name="Post A.F."/>
            <person name="Regala W."/>
            <person name="Shah M."/>
            <person name="Shaw S.L."/>
            <person name="Steglich C."/>
            <person name="Sullivan M.B."/>
            <person name="Ting C.S."/>
            <person name="Tolonen A."/>
            <person name="Webb E.A."/>
            <person name="Zinser E.R."/>
            <person name="Chisholm S.W."/>
        </authorList>
    </citation>
    <scope>NUCLEOTIDE SEQUENCE [LARGE SCALE GENOMIC DNA]</scope>
    <source>
        <strain evidence="2">MIT 9313</strain>
    </source>
</reference>
<accession>B9ERE8</accession>
<evidence type="ECO:0000313" key="2">
    <source>
        <dbReference type="Proteomes" id="UP000001423"/>
    </source>
</evidence>
<name>B9ERE8_PROMM</name>
<keyword evidence="2" id="KW-1185">Reference proteome</keyword>
<gene>
    <name evidence="1" type="ordered locus">PMT_2316</name>
</gene>
<dbReference type="AlphaFoldDB" id="B9ERE8"/>
<proteinExistence type="predicted"/>
<protein>
    <submittedName>
        <fullName evidence="1">Uncharacterized protein</fullName>
    </submittedName>
</protein>
<evidence type="ECO:0000313" key="1">
    <source>
        <dbReference type="EMBL" id="CAX31835.1"/>
    </source>
</evidence>
<sequence>MIESSKFSLAKIMQKPASVGFKQKHVRPKTQFMGVFNYFWRTTSEYQFKIMILMKLIFTYDPDRK</sequence>